<evidence type="ECO:0000256" key="1">
    <source>
        <dbReference type="SAM" id="MobiDB-lite"/>
    </source>
</evidence>
<feature type="chain" id="PRO_5014969408" description="DUF4352 domain-containing protein" evidence="2">
    <location>
        <begin position="24"/>
        <end position="177"/>
    </location>
</feature>
<dbReference type="AlphaFoldDB" id="A0A2N3WN93"/>
<evidence type="ECO:0000313" key="3">
    <source>
        <dbReference type="EMBL" id="PKV95323.1"/>
    </source>
</evidence>
<evidence type="ECO:0000256" key="2">
    <source>
        <dbReference type="SAM" id="SignalP"/>
    </source>
</evidence>
<feature type="compositionally biased region" description="Low complexity" evidence="1">
    <location>
        <begin position="27"/>
        <end position="46"/>
    </location>
</feature>
<comment type="caution">
    <text evidence="3">The sequence shown here is derived from an EMBL/GenBank/DDBJ whole genome shotgun (WGS) entry which is preliminary data.</text>
</comment>
<evidence type="ECO:0000313" key="4">
    <source>
        <dbReference type="Proteomes" id="UP000233750"/>
    </source>
</evidence>
<dbReference type="Proteomes" id="UP000233750">
    <property type="component" value="Unassembled WGS sequence"/>
</dbReference>
<keyword evidence="2" id="KW-0732">Signal</keyword>
<sequence length="177" mass="18020">MRMRMIVAVAGSVLLAGCSMPNANTGSVSPASAGAPSAAAPAEQKPAPTWGQRYTWKSGLAIELAAPVACKPSSYASPPNVERAVKVKFTIVNGTDKPYEAAGLSFGNDVQFSGAKAEPIFDSNGSCGGGGLDAATVMPGKTYTYEQAYSVGKAKGELQIALQPDFGSDKAVFVGPA</sequence>
<protein>
    <recommendedName>
        <fullName evidence="5">DUF4352 domain-containing protein</fullName>
    </recommendedName>
</protein>
<feature type="region of interest" description="Disordered" evidence="1">
    <location>
        <begin position="26"/>
        <end position="46"/>
    </location>
</feature>
<keyword evidence="4" id="KW-1185">Reference proteome</keyword>
<gene>
    <name evidence="3" type="ORF">ATK30_6237</name>
</gene>
<evidence type="ECO:0008006" key="5">
    <source>
        <dbReference type="Google" id="ProtNLM"/>
    </source>
</evidence>
<accession>A0A2N3WN93</accession>
<dbReference type="EMBL" id="PJMY01000003">
    <property type="protein sequence ID" value="PKV95323.1"/>
    <property type="molecule type" value="Genomic_DNA"/>
</dbReference>
<proteinExistence type="predicted"/>
<organism evidence="3 4">
    <name type="scientific">Amycolatopsis echigonensis</name>
    <dbReference type="NCBI Taxonomy" id="2576905"/>
    <lineage>
        <taxon>Bacteria</taxon>
        <taxon>Bacillati</taxon>
        <taxon>Actinomycetota</taxon>
        <taxon>Actinomycetes</taxon>
        <taxon>Pseudonocardiales</taxon>
        <taxon>Pseudonocardiaceae</taxon>
        <taxon>Amycolatopsis</taxon>
    </lineage>
</organism>
<reference evidence="3 4" key="1">
    <citation type="submission" date="2017-12" db="EMBL/GenBank/DDBJ databases">
        <title>Sequencing the genomes of 1000 Actinobacteria strains.</title>
        <authorList>
            <person name="Klenk H.-P."/>
        </authorList>
    </citation>
    <scope>NUCLEOTIDE SEQUENCE [LARGE SCALE GENOMIC DNA]</scope>
    <source>
        <strain evidence="3 4">DSM 45165</strain>
    </source>
</reference>
<dbReference type="PROSITE" id="PS51257">
    <property type="entry name" value="PROKAR_LIPOPROTEIN"/>
    <property type="match status" value="1"/>
</dbReference>
<name>A0A2N3WN93_9PSEU</name>
<feature type="signal peptide" evidence="2">
    <location>
        <begin position="1"/>
        <end position="23"/>
    </location>
</feature>